<dbReference type="GO" id="GO:0008270">
    <property type="term" value="F:zinc ion binding"/>
    <property type="evidence" value="ECO:0007669"/>
    <property type="project" value="InterPro"/>
</dbReference>
<sequence length="694" mass="78258">MLKVLSQDACNEDTRPAKPPKTRPGIMSIMPAQEVEVRSPETSRKVACEYKGERPLSVDRAVAADDDGIRAENQQMRARLQRLEQAVFGHGDVHQQPRNPSMTSPVYRNHASSKTTTPRAQTEAEVLDEDSAWLETMGARVDTVLPEFMERVMISPQSVDQALSSDNSTSQRRTIIVPTYDVALAFLDAYAEHLDAMQHIMHIDSARSCIEHTYRKIKSGHQVDPGALTLILGICASVGFYWTVGSSSGQSLFSDQQTALKASKVWAKQSLYATEQMRLSTIDSTLEGVQGCIILMFIYYHMEGLTSRVRLMLATAITVARDLGLHRTDAPGSSLPTATQADLIEIEVRRKCWWHLTCTDWFISFIGGPQEGMYSISPSHMSVKLPRNLNPEDLNTKGADFSRGLEEPTVMSYYHQRIKLGMTCREVADALWSSFHILEPETIDYTIVATLDAKFERQLTELPRFLRLDIPTQQLHHEYGRMYTRQISMQSVMANLMINTRRCKLHLPFLVRAKHNPRFEFSHKMGLQSARAVLEARRRVMEDEPTFTGARALRLGGILQHIFYATAVLVMNLCVNRQDDQAQIEEVKFALKVMEDSRHTSQMGNRFYDSLMAVLRKHHVKLTSNESAMQTDGGADQPMKGNHGCEAASSMPVMQDLDGVFDYDGMWQDLLDGGPLLNPREWDALLSDLDMRIG</sequence>
<feature type="domain" description="Xylanolytic transcriptional activator regulatory" evidence="4">
    <location>
        <begin position="309"/>
        <end position="392"/>
    </location>
</feature>
<evidence type="ECO:0000313" key="6">
    <source>
        <dbReference type="Proteomes" id="UP000073492"/>
    </source>
</evidence>
<dbReference type="AlphaFoldDB" id="A0A139IL64"/>
<feature type="compositionally biased region" description="Polar residues" evidence="3">
    <location>
        <begin position="96"/>
        <end position="120"/>
    </location>
</feature>
<feature type="region of interest" description="Disordered" evidence="3">
    <location>
        <begin position="1"/>
        <end position="25"/>
    </location>
</feature>
<dbReference type="SMART" id="SM00906">
    <property type="entry name" value="Fungal_trans"/>
    <property type="match status" value="1"/>
</dbReference>
<dbReference type="PANTHER" id="PTHR31001">
    <property type="entry name" value="UNCHARACTERIZED TRANSCRIPTIONAL REGULATORY PROTEIN"/>
    <property type="match status" value="1"/>
</dbReference>
<keyword evidence="2" id="KW-0539">Nucleus</keyword>
<dbReference type="GO" id="GO:0006351">
    <property type="term" value="P:DNA-templated transcription"/>
    <property type="evidence" value="ECO:0007669"/>
    <property type="project" value="InterPro"/>
</dbReference>
<evidence type="ECO:0000256" key="1">
    <source>
        <dbReference type="ARBA" id="ARBA00004123"/>
    </source>
</evidence>
<reference evidence="5 6" key="1">
    <citation type="submission" date="2015-07" db="EMBL/GenBank/DDBJ databases">
        <title>Comparative genomics of the Sigatoka disease complex on banana suggests a link between parallel evolutionary changes in Pseudocercospora fijiensis and Pseudocercospora eumusae and increased virulence on the banana host.</title>
        <authorList>
            <person name="Chang T.-C."/>
            <person name="Salvucci A."/>
            <person name="Crous P.W."/>
            <person name="Stergiopoulos I."/>
        </authorList>
    </citation>
    <scope>NUCLEOTIDE SEQUENCE [LARGE SCALE GENOMIC DNA]</scope>
    <source>
        <strain evidence="5 6">CBS 116634</strain>
    </source>
</reference>
<organism evidence="5 6">
    <name type="scientific">Pseudocercospora musae</name>
    <dbReference type="NCBI Taxonomy" id="113226"/>
    <lineage>
        <taxon>Eukaryota</taxon>
        <taxon>Fungi</taxon>
        <taxon>Dikarya</taxon>
        <taxon>Ascomycota</taxon>
        <taxon>Pezizomycotina</taxon>
        <taxon>Dothideomycetes</taxon>
        <taxon>Dothideomycetidae</taxon>
        <taxon>Mycosphaerellales</taxon>
        <taxon>Mycosphaerellaceae</taxon>
        <taxon>Pseudocercospora</taxon>
    </lineage>
</organism>
<comment type="subcellular location">
    <subcellularLocation>
        <location evidence="1">Nucleus</location>
    </subcellularLocation>
</comment>
<dbReference type="Pfam" id="PF04082">
    <property type="entry name" value="Fungal_trans"/>
    <property type="match status" value="1"/>
</dbReference>
<dbReference type="GO" id="GO:0003677">
    <property type="term" value="F:DNA binding"/>
    <property type="evidence" value="ECO:0007669"/>
    <property type="project" value="InterPro"/>
</dbReference>
<dbReference type="STRING" id="113226.A0A139IL64"/>
<evidence type="ECO:0000256" key="2">
    <source>
        <dbReference type="ARBA" id="ARBA00023242"/>
    </source>
</evidence>
<dbReference type="GO" id="GO:0005634">
    <property type="term" value="C:nucleus"/>
    <property type="evidence" value="ECO:0007669"/>
    <property type="project" value="UniProtKB-SubCell"/>
</dbReference>
<evidence type="ECO:0000313" key="5">
    <source>
        <dbReference type="EMBL" id="KXT15282.1"/>
    </source>
</evidence>
<name>A0A139IL64_9PEZI</name>
<dbReference type="InterPro" id="IPR050613">
    <property type="entry name" value="Sec_Metabolite_Reg"/>
</dbReference>
<dbReference type="CDD" id="cd12148">
    <property type="entry name" value="fungal_TF_MHR"/>
    <property type="match status" value="1"/>
</dbReference>
<protein>
    <recommendedName>
        <fullName evidence="4">Xylanolytic transcriptional activator regulatory domain-containing protein</fullName>
    </recommendedName>
</protein>
<gene>
    <name evidence="5" type="ORF">AC579_4836</name>
</gene>
<evidence type="ECO:0000259" key="4">
    <source>
        <dbReference type="SMART" id="SM00906"/>
    </source>
</evidence>
<proteinExistence type="predicted"/>
<comment type="caution">
    <text evidence="5">The sequence shown here is derived from an EMBL/GenBank/DDBJ whole genome shotgun (WGS) entry which is preliminary data.</text>
</comment>
<evidence type="ECO:0000256" key="3">
    <source>
        <dbReference type="SAM" id="MobiDB-lite"/>
    </source>
</evidence>
<accession>A0A139IL64</accession>
<dbReference type="InterPro" id="IPR007219">
    <property type="entry name" value="XnlR_reg_dom"/>
</dbReference>
<feature type="region of interest" description="Disordered" evidence="3">
    <location>
        <begin position="92"/>
        <end position="121"/>
    </location>
</feature>
<dbReference type="EMBL" id="LFZO01000062">
    <property type="protein sequence ID" value="KXT15282.1"/>
    <property type="molecule type" value="Genomic_DNA"/>
</dbReference>
<dbReference type="PANTHER" id="PTHR31001:SF90">
    <property type="entry name" value="CENTROMERE DNA-BINDING PROTEIN COMPLEX CBF3 SUBUNIT B"/>
    <property type="match status" value="1"/>
</dbReference>
<dbReference type="OrthoDB" id="3014581at2759"/>
<keyword evidence="6" id="KW-1185">Reference proteome</keyword>
<dbReference type="Proteomes" id="UP000073492">
    <property type="component" value="Unassembled WGS sequence"/>
</dbReference>